<evidence type="ECO:0000259" key="4">
    <source>
        <dbReference type="Pfam" id="PF08240"/>
    </source>
</evidence>
<dbReference type="Pfam" id="PF08240">
    <property type="entry name" value="ADH_N"/>
    <property type="match status" value="1"/>
</dbReference>
<evidence type="ECO:0000256" key="2">
    <source>
        <dbReference type="ARBA" id="ARBA00022723"/>
    </source>
</evidence>
<protein>
    <submittedName>
        <fullName evidence="5">Alcohol dehydrogenase</fullName>
    </submittedName>
</protein>
<dbReference type="EMBL" id="ML145199">
    <property type="protein sequence ID" value="TBU54027.1"/>
    <property type="molecule type" value="Genomic_DNA"/>
</dbReference>
<accession>A0A4Q9PIX9</accession>
<dbReference type="InterPro" id="IPR013154">
    <property type="entry name" value="ADH-like_N"/>
</dbReference>
<dbReference type="Gene3D" id="3.90.180.10">
    <property type="entry name" value="Medium-chain alcohol dehydrogenases, catalytic domain"/>
    <property type="match status" value="1"/>
</dbReference>
<proteinExistence type="predicted"/>
<evidence type="ECO:0000313" key="6">
    <source>
        <dbReference type="Proteomes" id="UP000292082"/>
    </source>
</evidence>
<evidence type="ECO:0000256" key="1">
    <source>
        <dbReference type="ARBA" id="ARBA00001947"/>
    </source>
</evidence>
<keyword evidence="3" id="KW-0862">Zinc</keyword>
<dbReference type="Gene3D" id="3.40.50.720">
    <property type="entry name" value="NAD(P)-binding Rossmann-like Domain"/>
    <property type="match status" value="1"/>
</dbReference>
<dbReference type="PANTHER" id="PTHR42813:SF2">
    <property type="entry name" value="DEHYDROGENASE, ZINC-CONTAINING, PUTATIVE (AFU_ORTHOLOGUE AFUA_2G02810)-RELATED"/>
    <property type="match status" value="1"/>
</dbReference>
<comment type="cofactor">
    <cofactor evidence="1">
        <name>Zn(2+)</name>
        <dbReference type="ChEBI" id="CHEBI:29105"/>
    </cofactor>
</comment>
<keyword evidence="6" id="KW-1185">Reference proteome</keyword>
<sequence>MARSVGSAESPGDRDALNTGQVYIICDSAVSGVEPKAIMSGTQRVVRWYPPAYDIRVEDAPIPQIIDDDDAIVKVILAGLCGSDLHIYRGHEDVDRDLICGHEIIGEVVALGSSFCPDSIGRPELYSTLKVGDKVVSPFTVSCGECHFCRIGFTCRCKHSCLLGIPALPGGQAQYIRIPKAGGTLFSLNSHHVSSSRPVPDLSTLSDSSLLLLADILPTGAFAAIQALQHPKVAPILIGAKYPFGGFVAHRVTARDQTSVGLQAEDRILTIGIVGLGPVGICATVSLLDMLSGLAESQGLVYQIIAIDPLESRRSKMEAVYDTIHSGGKAWTGRFAVASIDDGKKLSAEWTDGAGCNAVLEVVGNNNALTLSYEIVRPFGIISSVGVHQEPPLPFNGRGVYDKNVSFDFGRCPVRAMFPIAVDILLKRQDVFGSVGEKASLIDKIVPLNEAPDAYEDFDKGRCGKILFDPWR</sequence>
<evidence type="ECO:0000256" key="3">
    <source>
        <dbReference type="ARBA" id="ARBA00022833"/>
    </source>
</evidence>
<gene>
    <name evidence="5" type="ORF">BD310DRAFT_936860</name>
</gene>
<dbReference type="SUPFAM" id="SSF50129">
    <property type="entry name" value="GroES-like"/>
    <property type="match status" value="1"/>
</dbReference>
<dbReference type="GO" id="GO:0046872">
    <property type="term" value="F:metal ion binding"/>
    <property type="evidence" value="ECO:0007669"/>
    <property type="project" value="UniProtKB-KW"/>
</dbReference>
<dbReference type="AlphaFoldDB" id="A0A4Q9PIX9"/>
<organism evidence="5 6">
    <name type="scientific">Dichomitus squalens</name>
    <dbReference type="NCBI Taxonomy" id="114155"/>
    <lineage>
        <taxon>Eukaryota</taxon>
        <taxon>Fungi</taxon>
        <taxon>Dikarya</taxon>
        <taxon>Basidiomycota</taxon>
        <taxon>Agaricomycotina</taxon>
        <taxon>Agaricomycetes</taxon>
        <taxon>Polyporales</taxon>
        <taxon>Polyporaceae</taxon>
        <taxon>Dichomitus</taxon>
    </lineage>
</organism>
<dbReference type="SUPFAM" id="SSF51735">
    <property type="entry name" value="NAD(P)-binding Rossmann-fold domains"/>
    <property type="match status" value="1"/>
</dbReference>
<dbReference type="InterPro" id="IPR036291">
    <property type="entry name" value="NAD(P)-bd_dom_sf"/>
</dbReference>
<dbReference type="PANTHER" id="PTHR42813">
    <property type="entry name" value="ZINC-TYPE ALCOHOL DEHYDROGENASE-LIKE"/>
    <property type="match status" value="1"/>
</dbReference>
<feature type="domain" description="Alcohol dehydrogenase-like N-terminal" evidence="4">
    <location>
        <begin position="68"/>
        <end position="181"/>
    </location>
</feature>
<reference evidence="5 6" key="1">
    <citation type="submission" date="2019-01" db="EMBL/GenBank/DDBJ databases">
        <title>Draft genome sequences of three monokaryotic isolates of the white-rot basidiomycete fungus Dichomitus squalens.</title>
        <authorList>
            <consortium name="DOE Joint Genome Institute"/>
            <person name="Lopez S.C."/>
            <person name="Andreopoulos B."/>
            <person name="Pangilinan J."/>
            <person name="Lipzen A."/>
            <person name="Riley R."/>
            <person name="Ahrendt S."/>
            <person name="Ng V."/>
            <person name="Barry K."/>
            <person name="Daum C."/>
            <person name="Grigoriev I.V."/>
            <person name="Hilden K.S."/>
            <person name="Makela M.R."/>
            <person name="de Vries R.P."/>
        </authorList>
    </citation>
    <scope>NUCLEOTIDE SEQUENCE [LARGE SCALE GENOMIC DNA]</scope>
    <source>
        <strain evidence="5 6">CBS 464.89</strain>
    </source>
</reference>
<keyword evidence="2" id="KW-0479">Metal-binding</keyword>
<dbReference type="Proteomes" id="UP000292082">
    <property type="component" value="Unassembled WGS sequence"/>
</dbReference>
<evidence type="ECO:0000313" key="5">
    <source>
        <dbReference type="EMBL" id="TBU54027.1"/>
    </source>
</evidence>
<dbReference type="InterPro" id="IPR011032">
    <property type="entry name" value="GroES-like_sf"/>
</dbReference>
<dbReference type="STRING" id="114155.A0A4Q9PIX9"/>
<name>A0A4Q9PIX9_9APHY</name>